<protein>
    <submittedName>
        <fullName evidence="1">Uncharacterized protein</fullName>
    </submittedName>
</protein>
<gene>
    <name evidence="1" type="ORF">Goari_000206</name>
</gene>
<evidence type="ECO:0000313" key="2">
    <source>
        <dbReference type="Proteomes" id="UP000593577"/>
    </source>
</evidence>
<proteinExistence type="predicted"/>
<dbReference type="AlphaFoldDB" id="A0A7J8YFZ0"/>
<dbReference type="EMBL" id="JABFAA010000013">
    <property type="protein sequence ID" value="MBA0698496.1"/>
    <property type="molecule type" value="Genomic_DNA"/>
</dbReference>
<reference evidence="1 2" key="1">
    <citation type="journal article" date="2019" name="Genome Biol. Evol.">
        <title>Insights into the evolution of the New World diploid cottons (Gossypium, subgenus Houzingenia) based on genome sequencing.</title>
        <authorList>
            <person name="Grover C.E."/>
            <person name="Arick M.A. 2nd"/>
            <person name="Thrash A."/>
            <person name="Conover J.L."/>
            <person name="Sanders W.S."/>
            <person name="Peterson D.G."/>
            <person name="Frelichowski J.E."/>
            <person name="Scheffler J.A."/>
            <person name="Scheffler B.E."/>
            <person name="Wendel J.F."/>
        </authorList>
    </citation>
    <scope>NUCLEOTIDE SEQUENCE [LARGE SCALE GENOMIC DNA]</scope>
    <source>
        <strain evidence="1">185</strain>
        <tissue evidence="1">Leaf</tissue>
    </source>
</reference>
<dbReference type="Proteomes" id="UP000593577">
    <property type="component" value="Unassembled WGS sequence"/>
</dbReference>
<name>A0A7J8YFZ0_GOSAI</name>
<accession>A0A7J8YFZ0</accession>
<sequence length="45" mass="5227">MILMLRTFCKPFLVILNSYLMSMLRTPNSQLPLCPGVPIFRIMIL</sequence>
<evidence type="ECO:0000313" key="1">
    <source>
        <dbReference type="EMBL" id="MBA0698496.1"/>
    </source>
</evidence>
<keyword evidence="2" id="KW-1185">Reference proteome</keyword>
<organism evidence="1 2">
    <name type="scientific">Gossypium aridum</name>
    <name type="common">American cotton</name>
    <name type="synonym">Erioxylum aridum</name>
    <dbReference type="NCBI Taxonomy" id="34290"/>
    <lineage>
        <taxon>Eukaryota</taxon>
        <taxon>Viridiplantae</taxon>
        <taxon>Streptophyta</taxon>
        <taxon>Embryophyta</taxon>
        <taxon>Tracheophyta</taxon>
        <taxon>Spermatophyta</taxon>
        <taxon>Magnoliopsida</taxon>
        <taxon>eudicotyledons</taxon>
        <taxon>Gunneridae</taxon>
        <taxon>Pentapetalae</taxon>
        <taxon>rosids</taxon>
        <taxon>malvids</taxon>
        <taxon>Malvales</taxon>
        <taxon>Malvaceae</taxon>
        <taxon>Malvoideae</taxon>
        <taxon>Gossypium</taxon>
    </lineage>
</organism>
<comment type="caution">
    <text evidence="1">The sequence shown here is derived from an EMBL/GenBank/DDBJ whole genome shotgun (WGS) entry which is preliminary data.</text>
</comment>